<dbReference type="Pfam" id="PF07660">
    <property type="entry name" value="STN"/>
    <property type="match status" value="1"/>
</dbReference>
<dbReference type="InterPro" id="IPR051808">
    <property type="entry name" value="Type_IV_pilus_biogenesis"/>
</dbReference>
<organism evidence="11 12">
    <name type="scientific">candidate division KSB3 bacterium</name>
    <dbReference type="NCBI Taxonomy" id="2044937"/>
    <lineage>
        <taxon>Bacteria</taxon>
        <taxon>candidate division KSB3</taxon>
    </lineage>
</organism>
<feature type="region of interest" description="Disordered" evidence="9">
    <location>
        <begin position="166"/>
        <end position="215"/>
    </location>
</feature>
<dbReference type="GO" id="GO:0009279">
    <property type="term" value="C:cell outer membrane"/>
    <property type="evidence" value="ECO:0007669"/>
    <property type="project" value="UniProtKB-SubCell"/>
</dbReference>
<evidence type="ECO:0000256" key="1">
    <source>
        <dbReference type="ARBA" id="ARBA00004370"/>
    </source>
</evidence>
<dbReference type="Pfam" id="PF00263">
    <property type="entry name" value="Secretin"/>
    <property type="match status" value="1"/>
</dbReference>
<proteinExistence type="inferred from homology"/>
<reference evidence="11" key="1">
    <citation type="submission" date="2019-11" db="EMBL/GenBank/DDBJ databases">
        <title>Microbial mats filling the niche in hypersaline microbial mats.</title>
        <authorList>
            <person name="Wong H.L."/>
            <person name="Macleod F.I."/>
            <person name="White R.A. III"/>
            <person name="Burns B.P."/>
        </authorList>
    </citation>
    <scope>NUCLEOTIDE SEQUENCE</scope>
    <source>
        <strain evidence="11">Rbin_158</strain>
    </source>
</reference>
<sequence>MKRGGFIALKAGKYVGVSVVLIALLVGCAPPEIEQNDMTTMQVEETAASAKEGISQIIDISTDSLVGKMRITVEADSELTYTAFKLSDPLRLVLDLPQVDTSHVSEMTFADDQFPLMRITPFQFSDGSTMNSRIEIALSHLVPYQVFSDANKLFIDLEVPVEEAAAPPAPTTSALPPGFEELTTAKQPPQASPKPPTVIQSRPEISPAPVPSEPSIQAELPTIQPVPQQPTPQQPQTPAMPSIEIQQPPQSVGQITPLPGIIPTSSTIQDVQVSEVNGKTRVTILTDKLPEFEVKRSQSPPRITVDLKQSDLRPGQEKAITPDDVASIAKRVRVFQLRRSPDGTDNIVRLRVDLLKPSKHEIMTEPGKLVLDIDHSAVFTQAEMAGEEGIVEVPLTTGIEQALDGEDLPEETPTAMEPTIRAPKTGQEKEYKGQLISMHFKEASIIDVLQVIAEVSGLNLVVHPGVTGTVTVNLNNIPWDQALDIVLKMNNLSVEIEGNILRVAQLGVFQQEIAQRVQQQRQQLEARRVQEELEPLETKLITVNFAQPTEIVRIVNEYFQGQNQDAEERRGTITIDQRTKTLVIQDTTANIRTIEEIVATLDRRTPQVMIEARVVTLSSTFRKELGINWSGGLFANPEHGNALDYRFPYSVEVPNFGVNLPSVGSPVGSTGPIRLGSIDDVLTIFARIDAAEQNGKAKVLAQPKIFTQDNIAASVNTGTSFFVVVEGGQDAASTLEEVQATLSLNVTPRISSDGHVSMQVTVTNSAPDFAQDTTNAGVPPILTQTVNSEITVKDGETAVIGGVFQTSEQENFSAVPYLHKIPLIGRLFKSTLPNSRTQSELLVFLTPRILDRQILKPEQESTDVSLSY</sequence>
<dbReference type="Pfam" id="PF11741">
    <property type="entry name" value="AMIN"/>
    <property type="match status" value="2"/>
</dbReference>
<keyword evidence="4" id="KW-0653">Protein transport</keyword>
<dbReference type="PROSITE" id="PS51257">
    <property type="entry name" value="PROKAR_LIPOPROTEIN"/>
    <property type="match status" value="1"/>
</dbReference>
<dbReference type="EMBL" id="WJJP01000637">
    <property type="protein sequence ID" value="MBD3326795.1"/>
    <property type="molecule type" value="Genomic_DNA"/>
</dbReference>
<dbReference type="InterPro" id="IPR021731">
    <property type="entry name" value="AMIN_dom"/>
</dbReference>
<protein>
    <submittedName>
        <fullName evidence="11">Type IV pilus secretin PilQ</fullName>
    </submittedName>
</protein>
<evidence type="ECO:0000256" key="3">
    <source>
        <dbReference type="ARBA" id="ARBA00022729"/>
    </source>
</evidence>
<evidence type="ECO:0000313" key="11">
    <source>
        <dbReference type="EMBL" id="MBD3326795.1"/>
    </source>
</evidence>
<keyword evidence="2 8" id="KW-0813">Transport</keyword>
<feature type="compositionally biased region" description="Low complexity" evidence="9">
    <location>
        <begin position="166"/>
        <end position="177"/>
    </location>
</feature>
<evidence type="ECO:0000256" key="4">
    <source>
        <dbReference type="ARBA" id="ARBA00022927"/>
    </source>
</evidence>
<evidence type="ECO:0000256" key="8">
    <source>
        <dbReference type="RuleBase" id="RU004004"/>
    </source>
</evidence>
<dbReference type="Gene3D" id="2.60.40.3500">
    <property type="match status" value="2"/>
</dbReference>
<dbReference type="Gene3D" id="3.30.1370.120">
    <property type="match status" value="1"/>
</dbReference>
<dbReference type="SMART" id="SM00965">
    <property type="entry name" value="STN"/>
    <property type="match status" value="1"/>
</dbReference>
<dbReference type="InterPro" id="IPR004846">
    <property type="entry name" value="T2SS/T3SS_dom"/>
</dbReference>
<keyword evidence="6" id="KW-0998">Cell outer membrane</keyword>
<keyword evidence="3" id="KW-0732">Signal</keyword>
<dbReference type="InterPro" id="IPR013355">
    <property type="entry name" value="Pilus_4_PilQ"/>
</dbReference>
<keyword evidence="5" id="KW-0472">Membrane</keyword>
<evidence type="ECO:0000256" key="6">
    <source>
        <dbReference type="ARBA" id="ARBA00023237"/>
    </source>
</evidence>
<evidence type="ECO:0000256" key="9">
    <source>
        <dbReference type="SAM" id="MobiDB-lite"/>
    </source>
</evidence>
<accession>A0A9D5JZB4</accession>
<comment type="similarity">
    <text evidence="7">Belongs to the bacterial secretin family.</text>
</comment>
<dbReference type="InterPro" id="IPR005644">
    <property type="entry name" value="NolW-like"/>
</dbReference>
<evidence type="ECO:0000256" key="5">
    <source>
        <dbReference type="ARBA" id="ARBA00023136"/>
    </source>
</evidence>
<comment type="caution">
    <text evidence="11">The sequence shown here is derived from an EMBL/GenBank/DDBJ whole genome shotgun (WGS) entry which is preliminary data.</text>
</comment>
<dbReference type="Pfam" id="PF03958">
    <property type="entry name" value="Secretin_N"/>
    <property type="match status" value="1"/>
</dbReference>
<evidence type="ECO:0000256" key="2">
    <source>
        <dbReference type="ARBA" id="ARBA00022448"/>
    </source>
</evidence>
<dbReference type="PANTHER" id="PTHR30604">
    <property type="entry name" value="PROTEIN TRANSPORT PROTEIN HOFQ"/>
    <property type="match status" value="1"/>
</dbReference>
<evidence type="ECO:0000313" key="12">
    <source>
        <dbReference type="Proteomes" id="UP000649604"/>
    </source>
</evidence>
<dbReference type="InterPro" id="IPR011662">
    <property type="entry name" value="Secretin/TonB_short_N"/>
</dbReference>
<dbReference type="GO" id="GO:0009306">
    <property type="term" value="P:protein secretion"/>
    <property type="evidence" value="ECO:0007669"/>
    <property type="project" value="InterPro"/>
</dbReference>
<evidence type="ECO:0000256" key="7">
    <source>
        <dbReference type="RuleBase" id="RU004003"/>
    </source>
</evidence>
<feature type="domain" description="Secretin/TonB short N-terminal" evidence="10">
    <location>
        <begin position="458"/>
        <end position="506"/>
    </location>
</feature>
<comment type="subcellular location">
    <subcellularLocation>
        <location evidence="8">Cell outer membrane</location>
    </subcellularLocation>
    <subcellularLocation>
        <location evidence="1">Membrane</location>
    </subcellularLocation>
</comment>
<dbReference type="NCBIfam" id="TIGR02515">
    <property type="entry name" value="IV_pilus_PilQ"/>
    <property type="match status" value="1"/>
</dbReference>
<dbReference type="PRINTS" id="PR00811">
    <property type="entry name" value="BCTERIALGSPD"/>
</dbReference>
<dbReference type="InterPro" id="IPR038591">
    <property type="entry name" value="NolW-like_sf"/>
</dbReference>
<evidence type="ECO:0000259" key="10">
    <source>
        <dbReference type="SMART" id="SM00965"/>
    </source>
</evidence>
<dbReference type="Proteomes" id="UP000649604">
    <property type="component" value="Unassembled WGS sequence"/>
</dbReference>
<dbReference type="Gene3D" id="3.30.1370.130">
    <property type="match status" value="1"/>
</dbReference>
<dbReference type="InterPro" id="IPR001775">
    <property type="entry name" value="GspD/PilQ"/>
</dbReference>
<dbReference type="PANTHER" id="PTHR30604:SF1">
    <property type="entry name" value="DNA UTILIZATION PROTEIN HOFQ"/>
    <property type="match status" value="1"/>
</dbReference>
<dbReference type="AlphaFoldDB" id="A0A9D5JZB4"/>
<name>A0A9D5JZB4_9BACT</name>
<gene>
    <name evidence="11" type="primary">pilQ</name>
    <name evidence="11" type="ORF">GF339_19580</name>
</gene>